<gene>
    <name evidence="15" type="ORF">TRSC58_01737</name>
</gene>
<dbReference type="PROSITE" id="PS00518">
    <property type="entry name" value="ZF_RING_1"/>
    <property type="match status" value="1"/>
</dbReference>
<evidence type="ECO:0000256" key="3">
    <source>
        <dbReference type="ARBA" id="ARBA00004906"/>
    </source>
</evidence>
<dbReference type="GO" id="GO:0061630">
    <property type="term" value="F:ubiquitin protein ligase activity"/>
    <property type="evidence" value="ECO:0007669"/>
    <property type="project" value="UniProtKB-EC"/>
</dbReference>
<evidence type="ECO:0000256" key="2">
    <source>
        <dbReference type="ARBA" id="ARBA00004308"/>
    </source>
</evidence>
<comment type="pathway">
    <text evidence="3">Protein modification; protein ubiquitination.</text>
</comment>
<dbReference type="InterPro" id="IPR001841">
    <property type="entry name" value="Znf_RING"/>
</dbReference>
<keyword evidence="9" id="KW-0862">Zinc</keyword>
<dbReference type="InterPro" id="IPR045103">
    <property type="entry name" value="RNF5/RNF185-like"/>
</dbReference>
<evidence type="ECO:0000313" key="15">
    <source>
        <dbReference type="EMBL" id="ESL10530.1"/>
    </source>
</evidence>
<dbReference type="InterPro" id="IPR017907">
    <property type="entry name" value="Znf_RING_CS"/>
</dbReference>
<feature type="region of interest" description="Disordered" evidence="12">
    <location>
        <begin position="75"/>
        <end position="111"/>
    </location>
</feature>
<keyword evidence="6" id="KW-0479">Metal-binding</keyword>
<dbReference type="EC" id="2.3.2.27" evidence="4"/>
<proteinExistence type="predicted"/>
<dbReference type="CDD" id="cd16534">
    <property type="entry name" value="RING-HC_RNF5-like"/>
    <property type="match status" value="1"/>
</dbReference>
<comment type="caution">
    <text evidence="15">The sequence shown here is derived from an EMBL/GenBank/DDBJ whole genome shotgun (WGS) entry which is preliminary data.</text>
</comment>
<dbReference type="InterPro" id="IPR013083">
    <property type="entry name" value="Znf_RING/FYVE/PHD"/>
</dbReference>
<keyword evidence="8" id="KW-0833">Ubl conjugation pathway</keyword>
<evidence type="ECO:0000256" key="13">
    <source>
        <dbReference type="SAM" id="Phobius"/>
    </source>
</evidence>
<dbReference type="GO" id="GO:0008270">
    <property type="term" value="F:zinc ion binding"/>
    <property type="evidence" value="ECO:0007669"/>
    <property type="project" value="UniProtKB-KW"/>
</dbReference>
<organism evidence="15 16">
    <name type="scientific">Trypanosoma rangeli SC58</name>
    <dbReference type="NCBI Taxonomy" id="429131"/>
    <lineage>
        <taxon>Eukaryota</taxon>
        <taxon>Discoba</taxon>
        <taxon>Euglenozoa</taxon>
        <taxon>Kinetoplastea</taxon>
        <taxon>Metakinetoplastina</taxon>
        <taxon>Trypanosomatida</taxon>
        <taxon>Trypanosomatidae</taxon>
        <taxon>Trypanosoma</taxon>
        <taxon>Herpetosoma</taxon>
    </lineage>
</organism>
<keyword evidence="5" id="KW-0808">Transferase</keyword>
<evidence type="ECO:0000256" key="8">
    <source>
        <dbReference type="ARBA" id="ARBA00022786"/>
    </source>
</evidence>
<dbReference type="GO" id="GO:0005783">
    <property type="term" value="C:endoplasmic reticulum"/>
    <property type="evidence" value="ECO:0007669"/>
    <property type="project" value="InterPro"/>
</dbReference>
<evidence type="ECO:0000259" key="14">
    <source>
        <dbReference type="PROSITE" id="PS50089"/>
    </source>
</evidence>
<accession>A0A061J858</accession>
<dbReference type="SMART" id="SM00184">
    <property type="entry name" value="RING"/>
    <property type="match status" value="1"/>
</dbReference>
<evidence type="ECO:0000256" key="10">
    <source>
        <dbReference type="ARBA" id="ARBA00023136"/>
    </source>
</evidence>
<evidence type="ECO:0000256" key="11">
    <source>
        <dbReference type="PROSITE-ProRule" id="PRU00175"/>
    </source>
</evidence>
<keyword evidence="10 13" id="KW-0472">Membrane</keyword>
<dbReference type="PANTHER" id="PTHR12313">
    <property type="entry name" value="E3 UBIQUITIN-PROTEIN LIGASE RNF5-RELATED"/>
    <property type="match status" value="1"/>
</dbReference>
<protein>
    <recommendedName>
        <fullName evidence="4">RING-type E3 ubiquitin transferase</fullName>
        <ecNumber evidence="4">2.3.2.27</ecNumber>
    </recommendedName>
</protein>
<reference evidence="15 16" key="1">
    <citation type="submission" date="2013-07" db="EMBL/GenBank/DDBJ databases">
        <authorList>
            <person name="Stoco P.H."/>
            <person name="Wagner G."/>
            <person name="Gerber A."/>
            <person name="Zaha A."/>
            <person name="Thompson C."/>
            <person name="Bartholomeu D.C."/>
            <person name="Luckemeyer D.D."/>
            <person name="Bahia D."/>
            <person name="Loreto E."/>
            <person name="Prestes E.B."/>
            <person name="Lima F.M."/>
            <person name="Rodrigues-Luiz G."/>
            <person name="Vallejo G.A."/>
            <person name="Filho J.F."/>
            <person name="Monteiro K.M."/>
            <person name="Tyler K.M."/>
            <person name="de Almeida L.G."/>
            <person name="Ortiz M.F."/>
            <person name="Siervo M.A."/>
            <person name="de Moraes M.H."/>
            <person name="Cunha O.L."/>
            <person name="Mendonca-Neto R."/>
            <person name="Silva R."/>
            <person name="Teixeira S.M."/>
            <person name="Murta S.M."/>
            <person name="Sincero T.C."/>
            <person name="Mendes T.A."/>
            <person name="Urmenyi T.P."/>
            <person name="Silva V.G."/>
            <person name="da Rocha W.D."/>
            <person name="Andersson B."/>
            <person name="Romanha A.J."/>
            <person name="Steindel M."/>
            <person name="de Vasconcelos A.T."/>
            <person name="Grisard E.C."/>
        </authorList>
    </citation>
    <scope>NUCLEOTIDE SEQUENCE [LARGE SCALE GENOMIC DNA]</scope>
    <source>
        <strain evidence="15 16">SC58</strain>
    </source>
</reference>
<dbReference type="OrthoDB" id="6270329at2759"/>
<evidence type="ECO:0000256" key="5">
    <source>
        <dbReference type="ARBA" id="ARBA00022679"/>
    </source>
</evidence>
<name>A0A061J858_TRYRA</name>
<keyword evidence="16" id="KW-1185">Reference proteome</keyword>
<comment type="catalytic activity">
    <reaction evidence="1">
        <text>S-ubiquitinyl-[E2 ubiquitin-conjugating enzyme]-L-cysteine + [acceptor protein]-L-lysine = [E2 ubiquitin-conjugating enzyme]-L-cysteine + N(6)-ubiquitinyl-[acceptor protein]-L-lysine.</text>
        <dbReference type="EC" id="2.3.2.27"/>
    </reaction>
</comment>
<evidence type="ECO:0000256" key="12">
    <source>
        <dbReference type="SAM" id="MobiDB-lite"/>
    </source>
</evidence>
<dbReference type="AlphaFoldDB" id="A0A061J858"/>
<dbReference type="Gene3D" id="3.30.40.10">
    <property type="entry name" value="Zinc/RING finger domain, C3HC4 (zinc finger)"/>
    <property type="match status" value="1"/>
</dbReference>
<feature type="compositionally biased region" description="Polar residues" evidence="12">
    <location>
        <begin position="85"/>
        <end position="94"/>
    </location>
</feature>
<keyword evidence="13" id="KW-0812">Transmembrane</keyword>
<dbReference type="UniPathway" id="UPA00143"/>
<dbReference type="GO" id="GO:0016567">
    <property type="term" value="P:protein ubiquitination"/>
    <property type="evidence" value="ECO:0007669"/>
    <property type="project" value="UniProtKB-UniPathway"/>
</dbReference>
<feature type="domain" description="RING-type" evidence="14">
    <location>
        <begin position="8"/>
        <end position="49"/>
    </location>
</feature>
<feature type="transmembrane region" description="Helical" evidence="13">
    <location>
        <begin position="194"/>
        <end position="213"/>
    </location>
</feature>
<dbReference type="VEuPathDB" id="TriTrypDB:TRSC58_01737"/>
<comment type="subcellular location">
    <subcellularLocation>
        <location evidence="2">Endomembrane system</location>
    </subcellularLocation>
</comment>
<keyword evidence="13" id="KW-1133">Transmembrane helix</keyword>
<dbReference type="EMBL" id="AUPL01001737">
    <property type="protein sequence ID" value="ESL10530.1"/>
    <property type="molecule type" value="Genomic_DNA"/>
</dbReference>
<evidence type="ECO:0000256" key="9">
    <source>
        <dbReference type="ARBA" id="ARBA00022833"/>
    </source>
</evidence>
<evidence type="ECO:0000313" key="16">
    <source>
        <dbReference type="Proteomes" id="UP000031737"/>
    </source>
</evidence>
<dbReference type="PROSITE" id="PS50089">
    <property type="entry name" value="ZF_RING_2"/>
    <property type="match status" value="1"/>
</dbReference>
<sequence>MSREDFSCAICYDLATEPVVTRCGHLFCWNCLDHWLGRRDAVLECPVCRGRVDKRLHGDIIPLYGKGRQTHAAGSFSSVKSSSVPQPQCHQSQEQPHRPRPAADRAPPVERPGTGYVNHPLSLGIGSSFFIYGGNMNMTLLLVALWAIYHFAPWRQVLASVWGGNSSQERTRETGQQENNADSEVHRALRADTIVRRVLLSVAIAYIIHFLFVV</sequence>
<feature type="transmembrane region" description="Helical" evidence="13">
    <location>
        <begin position="129"/>
        <end position="152"/>
    </location>
</feature>
<evidence type="ECO:0000256" key="6">
    <source>
        <dbReference type="ARBA" id="ARBA00022723"/>
    </source>
</evidence>
<evidence type="ECO:0000256" key="4">
    <source>
        <dbReference type="ARBA" id="ARBA00012483"/>
    </source>
</evidence>
<dbReference type="Pfam" id="PF13445">
    <property type="entry name" value="zf-RING_UBOX"/>
    <property type="match status" value="1"/>
</dbReference>
<evidence type="ECO:0000256" key="7">
    <source>
        <dbReference type="ARBA" id="ARBA00022771"/>
    </source>
</evidence>
<dbReference type="InterPro" id="IPR027370">
    <property type="entry name" value="Znf-RING_euk"/>
</dbReference>
<dbReference type="SUPFAM" id="SSF57850">
    <property type="entry name" value="RING/U-box"/>
    <property type="match status" value="1"/>
</dbReference>
<dbReference type="Proteomes" id="UP000031737">
    <property type="component" value="Unassembled WGS sequence"/>
</dbReference>
<evidence type="ECO:0000256" key="1">
    <source>
        <dbReference type="ARBA" id="ARBA00000900"/>
    </source>
</evidence>
<keyword evidence="7 11" id="KW-0863">Zinc-finger</keyword>
<feature type="compositionally biased region" description="Low complexity" evidence="12">
    <location>
        <begin position="75"/>
        <end position="84"/>
    </location>
</feature>
<dbReference type="GO" id="GO:0006511">
    <property type="term" value="P:ubiquitin-dependent protein catabolic process"/>
    <property type="evidence" value="ECO:0007669"/>
    <property type="project" value="InterPro"/>
</dbReference>